<organism evidence="3 4">
    <name type="scientific">Cylindrotheca closterium</name>
    <dbReference type="NCBI Taxonomy" id="2856"/>
    <lineage>
        <taxon>Eukaryota</taxon>
        <taxon>Sar</taxon>
        <taxon>Stramenopiles</taxon>
        <taxon>Ochrophyta</taxon>
        <taxon>Bacillariophyta</taxon>
        <taxon>Bacillariophyceae</taxon>
        <taxon>Bacillariophycidae</taxon>
        <taxon>Bacillariales</taxon>
        <taxon>Bacillariaceae</taxon>
        <taxon>Cylindrotheca</taxon>
    </lineage>
</organism>
<dbReference type="AlphaFoldDB" id="A0AAD2FV49"/>
<protein>
    <recommendedName>
        <fullName evidence="2">BRCT domain-containing protein</fullName>
    </recommendedName>
</protein>
<proteinExistence type="predicted"/>
<dbReference type="InterPro" id="IPR001357">
    <property type="entry name" value="BRCT_dom"/>
</dbReference>
<gene>
    <name evidence="3" type="ORF">CYCCA115_LOCUS13947</name>
</gene>
<dbReference type="EMBL" id="CAKOGP040001825">
    <property type="protein sequence ID" value="CAJ1953272.1"/>
    <property type="molecule type" value="Genomic_DNA"/>
</dbReference>
<feature type="region of interest" description="Disordered" evidence="1">
    <location>
        <begin position="448"/>
        <end position="472"/>
    </location>
</feature>
<dbReference type="Proteomes" id="UP001295423">
    <property type="component" value="Unassembled WGS sequence"/>
</dbReference>
<sequence>MTKRTVEDLQDVVSTMENAETNLEYFSQWHAIADKRAPSPTGVVDHGTLMERYCRAKQSYHHKRLEGLLVERIGTFDDQKPCHFDFPTVEKDKELEEQREQALGKLQKTVQGIDEQADYLRVSYQSITNKRLELKQMIQDLEEETNDDESKMLIDDDQSGDGNTDSVFDDDIVAEQENIEELQRKKIQLQQQLSTIRKEREQLENTTKEKQRNLVLLHQETAGLDKEKLEARVQELKEIKSFYDSLREVLEELGGIKILEVKEDSKTQHLVLKVLMYDEFKVQIVLEVYRQSELKLVNAQWITKPVVYEPCPVQNTDPYSLPMSSLDDLVEVAKTNLSPPHDVRFILRETCARVRIHRNRVQDLSLLRKEVLTKVVGSDQVVCSLNDGIVIVMRLYDNLVRAEQIVGVTGWDETAADKILNTIRKNESINLVPSAIIEIVRSEVDKLRQGGKNPRTPKLPKRRDASEQGRLL</sequence>
<feature type="region of interest" description="Disordered" evidence="1">
    <location>
        <begin position="143"/>
        <end position="164"/>
    </location>
</feature>
<evidence type="ECO:0000256" key="1">
    <source>
        <dbReference type="SAM" id="MobiDB-lite"/>
    </source>
</evidence>
<comment type="caution">
    <text evidence="3">The sequence shown here is derived from an EMBL/GenBank/DDBJ whole genome shotgun (WGS) entry which is preliminary data.</text>
</comment>
<feature type="compositionally biased region" description="Basic and acidic residues" evidence="1">
    <location>
        <begin position="462"/>
        <end position="472"/>
    </location>
</feature>
<name>A0AAD2FV49_9STRA</name>
<reference evidence="3" key="1">
    <citation type="submission" date="2023-08" db="EMBL/GenBank/DDBJ databases">
        <authorList>
            <person name="Audoor S."/>
            <person name="Bilcke G."/>
        </authorList>
    </citation>
    <scope>NUCLEOTIDE SEQUENCE</scope>
</reference>
<evidence type="ECO:0000313" key="3">
    <source>
        <dbReference type="EMBL" id="CAJ1953272.1"/>
    </source>
</evidence>
<evidence type="ECO:0000259" key="2">
    <source>
        <dbReference type="PROSITE" id="PS50172"/>
    </source>
</evidence>
<feature type="domain" description="BRCT" evidence="2">
    <location>
        <begin position="244"/>
        <end position="304"/>
    </location>
</feature>
<evidence type="ECO:0000313" key="4">
    <source>
        <dbReference type="Proteomes" id="UP001295423"/>
    </source>
</evidence>
<accession>A0AAD2FV49</accession>
<keyword evidence="4" id="KW-1185">Reference proteome</keyword>
<dbReference type="PROSITE" id="PS50172">
    <property type="entry name" value="BRCT"/>
    <property type="match status" value="1"/>
</dbReference>